<dbReference type="Pfam" id="PF00651">
    <property type="entry name" value="BTB"/>
    <property type="match status" value="1"/>
</dbReference>
<dbReference type="InterPro" id="IPR000210">
    <property type="entry name" value="BTB/POZ_dom"/>
</dbReference>
<dbReference type="EMBL" id="JBICCN010000084">
    <property type="protein sequence ID" value="KAL3095065.1"/>
    <property type="molecule type" value="Genomic_DNA"/>
</dbReference>
<dbReference type="Gene3D" id="3.30.710.10">
    <property type="entry name" value="Potassium Channel Kv1.1, Chain A"/>
    <property type="match status" value="1"/>
</dbReference>
<evidence type="ECO:0000313" key="3">
    <source>
        <dbReference type="EMBL" id="KAL3095065.1"/>
    </source>
</evidence>
<dbReference type="InterPro" id="IPR008974">
    <property type="entry name" value="TRAF-like"/>
</dbReference>
<protein>
    <recommendedName>
        <fullName evidence="5">BTB domain-containing protein</fullName>
    </recommendedName>
</protein>
<dbReference type="PROSITE" id="PS50144">
    <property type="entry name" value="MATH"/>
    <property type="match status" value="1"/>
</dbReference>
<dbReference type="AlphaFoldDB" id="A0ABD2JWZ9"/>
<dbReference type="SMART" id="SM00061">
    <property type="entry name" value="MATH"/>
    <property type="match status" value="1"/>
</dbReference>
<dbReference type="SUPFAM" id="SSF54695">
    <property type="entry name" value="POZ domain"/>
    <property type="match status" value="1"/>
</dbReference>
<evidence type="ECO:0000259" key="1">
    <source>
        <dbReference type="PROSITE" id="PS50097"/>
    </source>
</evidence>
<feature type="domain" description="MATH" evidence="2">
    <location>
        <begin position="267"/>
        <end position="396"/>
    </location>
</feature>
<dbReference type="Proteomes" id="UP001620645">
    <property type="component" value="Unassembled WGS sequence"/>
</dbReference>
<evidence type="ECO:0008006" key="5">
    <source>
        <dbReference type="Google" id="ProtNLM"/>
    </source>
</evidence>
<dbReference type="PROSITE" id="PS50097">
    <property type="entry name" value="BTB"/>
    <property type="match status" value="1"/>
</dbReference>
<organism evidence="3 4">
    <name type="scientific">Heterodera schachtii</name>
    <name type="common">Sugarbeet cyst nematode worm</name>
    <name type="synonym">Tylenchus schachtii</name>
    <dbReference type="NCBI Taxonomy" id="97005"/>
    <lineage>
        <taxon>Eukaryota</taxon>
        <taxon>Metazoa</taxon>
        <taxon>Ecdysozoa</taxon>
        <taxon>Nematoda</taxon>
        <taxon>Chromadorea</taxon>
        <taxon>Rhabditida</taxon>
        <taxon>Tylenchina</taxon>
        <taxon>Tylenchomorpha</taxon>
        <taxon>Tylenchoidea</taxon>
        <taxon>Heteroderidae</taxon>
        <taxon>Heteroderinae</taxon>
        <taxon>Heterodera</taxon>
    </lineage>
</organism>
<accession>A0ABD2JWZ9</accession>
<reference evidence="3 4" key="1">
    <citation type="submission" date="2024-10" db="EMBL/GenBank/DDBJ databases">
        <authorList>
            <person name="Kim D."/>
        </authorList>
    </citation>
    <scope>NUCLEOTIDE SEQUENCE [LARGE SCALE GENOMIC DNA]</scope>
    <source>
        <strain evidence="3">Taebaek</strain>
    </source>
</reference>
<dbReference type="PANTHER" id="PTHR45774">
    <property type="entry name" value="BTB/POZ DOMAIN-CONTAINING"/>
    <property type="match status" value="1"/>
</dbReference>
<evidence type="ECO:0000313" key="4">
    <source>
        <dbReference type="Proteomes" id="UP001620645"/>
    </source>
</evidence>
<dbReference type="Pfam" id="PF22486">
    <property type="entry name" value="MATH_2"/>
    <property type="match status" value="1"/>
</dbReference>
<dbReference type="SUPFAM" id="SSF49599">
    <property type="entry name" value="TRAF domain-like"/>
    <property type="match status" value="1"/>
</dbReference>
<dbReference type="Gene3D" id="2.60.210.10">
    <property type="entry name" value="Apoptosis, Tumor Necrosis Factor Receptor Associated Protein 2, Chain A"/>
    <property type="match status" value="1"/>
</dbReference>
<gene>
    <name evidence="3" type="ORF">niasHS_004691</name>
</gene>
<dbReference type="InterPro" id="IPR002083">
    <property type="entry name" value="MATH/TRAF_dom"/>
</dbReference>
<name>A0ABD2JWZ9_HETSC</name>
<dbReference type="InterPro" id="IPR011333">
    <property type="entry name" value="SKP1/BTB/POZ_sf"/>
</dbReference>
<proteinExistence type="predicted"/>
<evidence type="ECO:0000259" key="2">
    <source>
        <dbReference type="PROSITE" id="PS50144"/>
    </source>
</evidence>
<dbReference type="SMART" id="SM00225">
    <property type="entry name" value="BTB"/>
    <property type="match status" value="1"/>
</dbReference>
<dbReference type="PANTHER" id="PTHR45774:SF3">
    <property type="entry name" value="BTB (POZ) DOMAIN-CONTAINING 2B-RELATED"/>
    <property type="match status" value="1"/>
</dbReference>
<sequence>MTNIFYYFTIFSVFANFHVKALPTKDKAVSSDEQIVNSLADQMQEALDSGEYSDIQFLVGKDDKKEIVKAHRVILSAASNVFKAMFRYDKGQIEVPDIEIDAFKLMLKFIYTKHFNGLNANNLFDILKAADKYNIIGLVKECADFPIEKLPNVFVAYEKANQLLSMKLRSSELKIWKAALRWADEQCRQNDIECSAENRRKMLGLALFKIRFPLIPKKEFTKTVVSTGVLTKEEVISIYQHYSHPNLSDLPGLIKLKFPTHRRYKKGETIEMEIEKVSDFALEEVGSERFSDAMEIGGFSWKIMTQIKTKNESNEKWLGFFLHYAEKENWSFKSSATFRIVSQNNGTEDLIGTLYDHVFNEQRNSFGFDNFISFAELLDPSKGFYNKEEDKVKLAIDVIVDEPKTEKIISDPNKSNGTLSMEIEELSEFAREIILSERKSEAVWKLEPQMFGNTSNCFSKEQSG</sequence>
<feature type="domain" description="BTB" evidence="1">
    <location>
        <begin position="53"/>
        <end position="112"/>
    </location>
</feature>
<comment type="caution">
    <text evidence="3">The sequence shown here is derived from an EMBL/GenBank/DDBJ whole genome shotgun (WGS) entry which is preliminary data.</text>
</comment>
<keyword evidence="4" id="KW-1185">Reference proteome</keyword>